<organism evidence="1 2">
    <name type="scientific">Lindgomyces ingoldianus</name>
    <dbReference type="NCBI Taxonomy" id="673940"/>
    <lineage>
        <taxon>Eukaryota</taxon>
        <taxon>Fungi</taxon>
        <taxon>Dikarya</taxon>
        <taxon>Ascomycota</taxon>
        <taxon>Pezizomycotina</taxon>
        <taxon>Dothideomycetes</taxon>
        <taxon>Pleosporomycetidae</taxon>
        <taxon>Pleosporales</taxon>
        <taxon>Lindgomycetaceae</taxon>
        <taxon>Lindgomyces</taxon>
    </lineage>
</organism>
<dbReference type="Proteomes" id="UP000799755">
    <property type="component" value="Unassembled WGS sequence"/>
</dbReference>
<evidence type="ECO:0000313" key="2">
    <source>
        <dbReference type="Proteomes" id="UP000799755"/>
    </source>
</evidence>
<evidence type="ECO:0000313" key="1">
    <source>
        <dbReference type="EMBL" id="KAF2462955.1"/>
    </source>
</evidence>
<dbReference type="EMBL" id="MU003556">
    <property type="protein sequence ID" value="KAF2462955.1"/>
    <property type="molecule type" value="Genomic_DNA"/>
</dbReference>
<reference evidence="1" key="1">
    <citation type="journal article" date="2020" name="Stud. Mycol.">
        <title>101 Dothideomycetes genomes: a test case for predicting lifestyles and emergence of pathogens.</title>
        <authorList>
            <person name="Haridas S."/>
            <person name="Albert R."/>
            <person name="Binder M."/>
            <person name="Bloem J."/>
            <person name="Labutti K."/>
            <person name="Salamov A."/>
            <person name="Andreopoulos B."/>
            <person name="Baker S."/>
            <person name="Barry K."/>
            <person name="Bills G."/>
            <person name="Bluhm B."/>
            <person name="Cannon C."/>
            <person name="Castanera R."/>
            <person name="Culley D."/>
            <person name="Daum C."/>
            <person name="Ezra D."/>
            <person name="Gonzalez J."/>
            <person name="Henrissat B."/>
            <person name="Kuo A."/>
            <person name="Liang C."/>
            <person name="Lipzen A."/>
            <person name="Lutzoni F."/>
            <person name="Magnuson J."/>
            <person name="Mondo S."/>
            <person name="Nolan M."/>
            <person name="Ohm R."/>
            <person name="Pangilinan J."/>
            <person name="Park H.-J."/>
            <person name="Ramirez L."/>
            <person name="Alfaro M."/>
            <person name="Sun H."/>
            <person name="Tritt A."/>
            <person name="Yoshinaga Y."/>
            <person name="Zwiers L.-H."/>
            <person name="Turgeon B."/>
            <person name="Goodwin S."/>
            <person name="Spatafora J."/>
            <person name="Crous P."/>
            <person name="Grigoriev I."/>
        </authorList>
    </citation>
    <scope>NUCLEOTIDE SEQUENCE</scope>
    <source>
        <strain evidence="1">ATCC 200398</strain>
    </source>
</reference>
<gene>
    <name evidence="1" type="ORF">BDR25DRAFT_117376</name>
</gene>
<protein>
    <submittedName>
        <fullName evidence="1">Uncharacterized protein</fullName>
    </submittedName>
</protein>
<name>A0ACB6Q8T7_9PLEO</name>
<proteinExistence type="predicted"/>
<accession>A0ACB6Q8T7</accession>
<keyword evidence="2" id="KW-1185">Reference proteome</keyword>
<comment type="caution">
    <text evidence="1">The sequence shown here is derived from an EMBL/GenBank/DDBJ whole genome shotgun (WGS) entry which is preliminary data.</text>
</comment>
<sequence length="80" mass="8767">MDQVSVPVLERARSSVLEVWICFSSMDHGGDRLNVFAGSYGGSLALLHRVAYPDTFYGVIASAPVNKLDTRPTSRFSTVF</sequence>